<dbReference type="Proteomes" id="UP001230649">
    <property type="component" value="Unassembled WGS sequence"/>
</dbReference>
<comment type="caution">
    <text evidence="1">The sequence shown here is derived from an EMBL/GenBank/DDBJ whole genome shotgun (WGS) entry which is preliminary data.</text>
</comment>
<proteinExistence type="predicted"/>
<keyword evidence="2" id="KW-1185">Reference proteome</keyword>
<sequence>MSKPPATPYHLLRRGTASPSNVSSAFTTLAHRGAAVVASAGIGMGLGTAAATASPWNIAYLAASPAGGVPVLVRARSPSPPVQVLGRNRTSVQHKTPCLGPIPLRRLTTLARSSTPLTPVSQHAPLPPYRLSGPLLADNDLFGSGYDQHRTGAHLPPAEDTPHPLKSLIGAPLDRPIPRHRVWDLRSRSNWDSSVKGFNVDEETGVAGHDTFPISLPTTTPERHTATFAYALNANASPAPATAESQPGKPTTASPSSSPPRHEPQYILNASASGIPKQRHQTPFPRTPQPSDPLTSTTAVQVGEDAYYIRPESLGISDGVGGWSSARRKRQQRVVRFDGDEGGRKEIWVEGEGDADPGRFSRLLMHFCERQVEEWRKVRQGKKGEEVKVLDPVEIMQKGYEKCIDTVQTEGIFGSATCLVAVLTDNQLRIANLGDCAIVVVRNGEIIFRTEEMQHSLGTNSRDEPMKDAEYYEVQVEKGDIVVMCSDGLSDNLFDEDILEIIASQSSSSTPAPHTLSEALCKAAQDASEETGSASPFMCRAIEEGLDFMGGKKDDISVLVAVVTDRDELDGR</sequence>
<gene>
    <name evidence="1" type="ORF">QFC20_007330</name>
</gene>
<accession>A0ACC2V0I0</accession>
<organism evidence="1 2">
    <name type="scientific">Naganishia adeliensis</name>
    <dbReference type="NCBI Taxonomy" id="92952"/>
    <lineage>
        <taxon>Eukaryota</taxon>
        <taxon>Fungi</taxon>
        <taxon>Dikarya</taxon>
        <taxon>Basidiomycota</taxon>
        <taxon>Agaricomycotina</taxon>
        <taxon>Tremellomycetes</taxon>
        <taxon>Filobasidiales</taxon>
        <taxon>Filobasidiaceae</taxon>
        <taxon>Naganishia</taxon>
    </lineage>
</organism>
<evidence type="ECO:0000313" key="2">
    <source>
        <dbReference type="Proteomes" id="UP001230649"/>
    </source>
</evidence>
<evidence type="ECO:0000313" key="1">
    <source>
        <dbReference type="EMBL" id="KAJ9092517.1"/>
    </source>
</evidence>
<dbReference type="EMBL" id="JASBWS010000171">
    <property type="protein sequence ID" value="KAJ9092517.1"/>
    <property type="molecule type" value="Genomic_DNA"/>
</dbReference>
<name>A0ACC2V0I0_9TREE</name>
<protein>
    <submittedName>
        <fullName evidence="1">Uncharacterized protein</fullName>
    </submittedName>
</protein>
<reference evidence="1" key="1">
    <citation type="submission" date="2023-04" db="EMBL/GenBank/DDBJ databases">
        <title>Draft Genome sequencing of Naganishia species isolated from polar environments using Oxford Nanopore Technology.</title>
        <authorList>
            <person name="Leo P."/>
            <person name="Venkateswaran K."/>
        </authorList>
    </citation>
    <scope>NUCLEOTIDE SEQUENCE</scope>
    <source>
        <strain evidence="1">MNA-CCFEE 5262</strain>
    </source>
</reference>